<dbReference type="Pfam" id="PF01850">
    <property type="entry name" value="PIN"/>
    <property type="match status" value="1"/>
</dbReference>
<evidence type="ECO:0000313" key="9">
    <source>
        <dbReference type="EMBL" id="CAA6800223.1"/>
    </source>
</evidence>
<keyword evidence="3" id="KW-0540">Nuclease</keyword>
<dbReference type="EMBL" id="CACVAP010000030">
    <property type="protein sequence ID" value="CAA6800223.1"/>
    <property type="molecule type" value="Genomic_DNA"/>
</dbReference>
<dbReference type="InterPro" id="IPR050556">
    <property type="entry name" value="Type_II_TA_system_RNase"/>
</dbReference>
<keyword evidence="2" id="KW-1277">Toxin-antitoxin system</keyword>
<dbReference type="AlphaFoldDB" id="A0A6S6S250"/>
<gene>
    <name evidence="9" type="ORF">HELGO_WM12220</name>
</gene>
<dbReference type="SUPFAM" id="SSF88723">
    <property type="entry name" value="PIN domain-like"/>
    <property type="match status" value="1"/>
</dbReference>
<keyword evidence="4" id="KW-0479">Metal-binding</keyword>
<evidence type="ECO:0000256" key="4">
    <source>
        <dbReference type="ARBA" id="ARBA00022723"/>
    </source>
</evidence>
<comment type="cofactor">
    <cofactor evidence="1">
        <name>Mg(2+)</name>
        <dbReference type="ChEBI" id="CHEBI:18420"/>
    </cofactor>
</comment>
<accession>A0A6S6S250</accession>
<feature type="domain" description="PIN" evidence="8">
    <location>
        <begin position="2"/>
        <end position="116"/>
    </location>
</feature>
<evidence type="ECO:0000256" key="7">
    <source>
        <dbReference type="ARBA" id="ARBA00038093"/>
    </source>
</evidence>
<reference evidence="9" key="1">
    <citation type="submission" date="2020-01" db="EMBL/GenBank/DDBJ databases">
        <authorList>
            <person name="Meier V. D."/>
            <person name="Meier V D."/>
        </authorList>
    </citation>
    <scope>NUCLEOTIDE SEQUENCE</scope>
    <source>
        <strain evidence="9">HLG_WM_MAG_06</strain>
    </source>
</reference>
<organism evidence="9">
    <name type="scientific">uncultured Sulfurovum sp</name>
    <dbReference type="NCBI Taxonomy" id="269237"/>
    <lineage>
        <taxon>Bacteria</taxon>
        <taxon>Pseudomonadati</taxon>
        <taxon>Campylobacterota</taxon>
        <taxon>Epsilonproteobacteria</taxon>
        <taxon>Campylobacterales</taxon>
        <taxon>Sulfurovaceae</taxon>
        <taxon>Sulfurovum</taxon>
        <taxon>environmental samples</taxon>
    </lineage>
</organism>
<evidence type="ECO:0000256" key="5">
    <source>
        <dbReference type="ARBA" id="ARBA00022801"/>
    </source>
</evidence>
<dbReference type="GO" id="GO:0004518">
    <property type="term" value="F:nuclease activity"/>
    <property type="evidence" value="ECO:0007669"/>
    <property type="project" value="UniProtKB-KW"/>
</dbReference>
<sequence length="123" mass="14043">MIVLDTNILIEILKGNEKTIKKVHSFSEELVISSISVMELYYGAINKAELKKLEKFVSIFKIKDLDESISITSTHLIKTYAKSHNLDIPDSLIASTALVLESKIFTYNIKDFRYIDGLELIEF</sequence>
<comment type="similarity">
    <text evidence="7">Belongs to the PINc/VapC protein family.</text>
</comment>
<dbReference type="InterPro" id="IPR002716">
    <property type="entry name" value="PIN_dom"/>
</dbReference>
<evidence type="ECO:0000259" key="8">
    <source>
        <dbReference type="Pfam" id="PF01850"/>
    </source>
</evidence>
<evidence type="ECO:0000256" key="3">
    <source>
        <dbReference type="ARBA" id="ARBA00022722"/>
    </source>
</evidence>
<keyword evidence="6" id="KW-0460">Magnesium</keyword>
<keyword evidence="5" id="KW-0378">Hydrolase</keyword>
<proteinExistence type="inferred from homology"/>
<dbReference type="PANTHER" id="PTHR33653:SF1">
    <property type="entry name" value="RIBONUCLEASE VAPC2"/>
    <property type="match status" value="1"/>
</dbReference>
<dbReference type="CDD" id="cd18741">
    <property type="entry name" value="PIN_VapC4-5_FitB-like"/>
    <property type="match status" value="1"/>
</dbReference>
<dbReference type="GO" id="GO:0046872">
    <property type="term" value="F:metal ion binding"/>
    <property type="evidence" value="ECO:0007669"/>
    <property type="project" value="UniProtKB-KW"/>
</dbReference>
<evidence type="ECO:0000256" key="6">
    <source>
        <dbReference type="ARBA" id="ARBA00022842"/>
    </source>
</evidence>
<evidence type="ECO:0000256" key="2">
    <source>
        <dbReference type="ARBA" id="ARBA00022649"/>
    </source>
</evidence>
<dbReference type="Gene3D" id="3.40.50.1010">
    <property type="entry name" value="5'-nuclease"/>
    <property type="match status" value="1"/>
</dbReference>
<dbReference type="GO" id="GO:0016787">
    <property type="term" value="F:hydrolase activity"/>
    <property type="evidence" value="ECO:0007669"/>
    <property type="project" value="UniProtKB-KW"/>
</dbReference>
<dbReference type="PANTHER" id="PTHR33653">
    <property type="entry name" value="RIBONUCLEASE VAPC2"/>
    <property type="match status" value="1"/>
</dbReference>
<dbReference type="InterPro" id="IPR029060">
    <property type="entry name" value="PIN-like_dom_sf"/>
</dbReference>
<evidence type="ECO:0000256" key="1">
    <source>
        <dbReference type="ARBA" id="ARBA00001946"/>
    </source>
</evidence>
<protein>
    <submittedName>
        <fullName evidence="9">Death on curing protein, Doc toxin</fullName>
    </submittedName>
</protein>
<name>A0A6S6S250_9BACT</name>